<name>A0ABW0IKJ3_9HYPH</name>
<keyword evidence="1" id="KW-0732">Signal</keyword>
<organism evidence="2 3">
    <name type="scientific">Bosea eneae</name>
    <dbReference type="NCBI Taxonomy" id="151454"/>
    <lineage>
        <taxon>Bacteria</taxon>
        <taxon>Pseudomonadati</taxon>
        <taxon>Pseudomonadota</taxon>
        <taxon>Alphaproteobacteria</taxon>
        <taxon>Hyphomicrobiales</taxon>
        <taxon>Boseaceae</taxon>
        <taxon>Bosea</taxon>
    </lineage>
</organism>
<evidence type="ECO:0000313" key="3">
    <source>
        <dbReference type="Proteomes" id="UP001596053"/>
    </source>
</evidence>
<evidence type="ECO:0008006" key="4">
    <source>
        <dbReference type="Google" id="ProtNLM"/>
    </source>
</evidence>
<dbReference type="PROSITE" id="PS51318">
    <property type="entry name" value="TAT"/>
    <property type="match status" value="1"/>
</dbReference>
<accession>A0ABW0IKJ3</accession>
<comment type="caution">
    <text evidence="2">The sequence shown here is derived from an EMBL/GenBank/DDBJ whole genome shotgun (WGS) entry which is preliminary data.</text>
</comment>
<feature type="chain" id="PRO_5047500710" description="Twin-arginine translocation pathway signal" evidence="1">
    <location>
        <begin position="27"/>
        <end position="167"/>
    </location>
</feature>
<dbReference type="InterPro" id="IPR006311">
    <property type="entry name" value="TAT_signal"/>
</dbReference>
<keyword evidence="3" id="KW-1185">Reference proteome</keyword>
<feature type="signal peptide" evidence="1">
    <location>
        <begin position="1"/>
        <end position="26"/>
    </location>
</feature>
<evidence type="ECO:0000256" key="1">
    <source>
        <dbReference type="SAM" id="SignalP"/>
    </source>
</evidence>
<protein>
    <recommendedName>
        <fullName evidence="4">Twin-arginine translocation pathway signal</fullName>
    </recommendedName>
</protein>
<dbReference type="EMBL" id="JBHSLW010000003">
    <property type="protein sequence ID" value="MFC5418162.1"/>
    <property type="molecule type" value="Genomic_DNA"/>
</dbReference>
<sequence length="167" mass="17739">MTTRRNLLSLGLTGAALTLSPALVTAALAQARAIGSIRVDTSRIARQGWGENAERIRIAMERQLAETLGPLYQRGKGATLHVLVKGVWLSSFAGGSGRSTGGGGSNDNFDSEITVFGSHGEVLQTFPILSVVDSGSGGAWYRPDVDQRRVAALIENNSLWIKRYLGG</sequence>
<evidence type="ECO:0000313" key="2">
    <source>
        <dbReference type="EMBL" id="MFC5418162.1"/>
    </source>
</evidence>
<gene>
    <name evidence="2" type="ORF">ACFPOB_01145</name>
</gene>
<dbReference type="RefSeq" id="WP_377795207.1">
    <property type="nucleotide sequence ID" value="NZ_JBHSLW010000003.1"/>
</dbReference>
<proteinExistence type="predicted"/>
<reference evidence="3" key="1">
    <citation type="journal article" date="2019" name="Int. J. Syst. Evol. Microbiol.">
        <title>The Global Catalogue of Microorganisms (GCM) 10K type strain sequencing project: providing services to taxonomists for standard genome sequencing and annotation.</title>
        <authorList>
            <consortium name="The Broad Institute Genomics Platform"/>
            <consortium name="The Broad Institute Genome Sequencing Center for Infectious Disease"/>
            <person name="Wu L."/>
            <person name="Ma J."/>
        </authorList>
    </citation>
    <scope>NUCLEOTIDE SEQUENCE [LARGE SCALE GENOMIC DNA]</scope>
    <source>
        <strain evidence="3">NCAIM B.01391</strain>
    </source>
</reference>
<dbReference type="Proteomes" id="UP001596053">
    <property type="component" value="Unassembled WGS sequence"/>
</dbReference>